<dbReference type="CDD" id="cd20013">
    <property type="entry name" value="PBP1_RPA0985_benzoate-like"/>
    <property type="match status" value="1"/>
</dbReference>
<dbReference type="PANTHER" id="PTHR30483">
    <property type="entry name" value="LEUCINE-SPECIFIC-BINDING PROTEIN"/>
    <property type="match status" value="1"/>
</dbReference>
<dbReference type="SUPFAM" id="SSF53822">
    <property type="entry name" value="Periplasmic binding protein-like I"/>
    <property type="match status" value="1"/>
</dbReference>
<dbReference type="InterPro" id="IPR028082">
    <property type="entry name" value="Peripla_BP_I"/>
</dbReference>
<sequence>MQMTKFLKRSLVALSIASMGTVAHAAEDLKIGFILPMSGPFSSYGQQILNGAKVYMAQHGDTVAGRKVVIEVKDDTGVAPEVSKRAAQEFVVQDKVDILAGFGLTPSAFAVAPIASQSKTPMIVLNAATSSITERSPYIVRTSMTLPQTTAPMAQWAAKNGIKKVYTVVADFGPGHDAEKQFTKTFTENGGEIVGQVRTPLANPDFSPFLARVKDSGADAVFLFVPAGEQGVSFLKGYKQRGLDTAGIKLIAPGDLTDEDVLDAMGDESIGVITSMHYAEAHDSDLNRKYTQDYYKANPNKRPNFMSVAGYDGMKLIYSVLEKTKGDASGDAFVAAAKGMSWESPRGPITIDPETRDIIQNVYIREVKKVDGKLQNVEFDVVEQLKDPGKAAAAAAK</sequence>
<name>A0A842HRA3_9BURK</name>
<keyword evidence="2 3" id="KW-0732">Signal</keyword>
<accession>A0A842HRA3</accession>
<dbReference type="InterPro" id="IPR028081">
    <property type="entry name" value="Leu-bd"/>
</dbReference>
<dbReference type="EMBL" id="JACJUU010000005">
    <property type="protein sequence ID" value="MBC2769890.1"/>
    <property type="molecule type" value="Genomic_DNA"/>
</dbReference>
<dbReference type="RefSeq" id="WP_185779608.1">
    <property type="nucleotide sequence ID" value="NZ_JACJUU010000005.1"/>
</dbReference>
<feature type="domain" description="Leucine-binding protein" evidence="4">
    <location>
        <begin position="29"/>
        <end position="368"/>
    </location>
</feature>
<organism evidence="5 6">
    <name type="scientific">Pusillimonas minor</name>
    <dbReference type="NCBI Taxonomy" id="2697024"/>
    <lineage>
        <taxon>Bacteria</taxon>
        <taxon>Pseudomonadati</taxon>
        <taxon>Pseudomonadota</taxon>
        <taxon>Betaproteobacteria</taxon>
        <taxon>Burkholderiales</taxon>
        <taxon>Alcaligenaceae</taxon>
        <taxon>Pusillimonas</taxon>
    </lineage>
</organism>
<gene>
    <name evidence="5" type="ORF">GTU67_08195</name>
</gene>
<reference evidence="5 6" key="1">
    <citation type="submission" date="2020-08" db="EMBL/GenBank/DDBJ databases">
        <title>Paraeoetvoesia sp. YC-7-48 draft genome sequence.</title>
        <authorList>
            <person name="Yao L."/>
        </authorList>
    </citation>
    <scope>NUCLEOTIDE SEQUENCE [LARGE SCALE GENOMIC DNA]</scope>
    <source>
        <strain evidence="6">YC-7-48</strain>
    </source>
</reference>
<dbReference type="Gene3D" id="3.40.50.2300">
    <property type="match status" value="2"/>
</dbReference>
<evidence type="ECO:0000259" key="4">
    <source>
        <dbReference type="Pfam" id="PF13458"/>
    </source>
</evidence>
<evidence type="ECO:0000313" key="6">
    <source>
        <dbReference type="Proteomes" id="UP000545386"/>
    </source>
</evidence>
<keyword evidence="6" id="KW-1185">Reference proteome</keyword>
<dbReference type="AlphaFoldDB" id="A0A842HRA3"/>
<evidence type="ECO:0000256" key="1">
    <source>
        <dbReference type="ARBA" id="ARBA00010062"/>
    </source>
</evidence>
<proteinExistence type="inferred from homology"/>
<dbReference type="Pfam" id="PF13458">
    <property type="entry name" value="Peripla_BP_6"/>
    <property type="match status" value="1"/>
</dbReference>
<evidence type="ECO:0000256" key="3">
    <source>
        <dbReference type="SAM" id="SignalP"/>
    </source>
</evidence>
<evidence type="ECO:0000256" key="2">
    <source>
        <dbReference type="ARBA" id="ARBA00022729"/>
    </source>
</evidence>
<comment type="similarity">
    <text evidence="1">Belongs to the leucine-binding protein family.</text>
</comment>
<feature type="chain" id="PRO_5032988385" evidence="3">
    <location>
        <begin position="26"/>
        <end position="397"/>
    </location>
</feature>
<dbReference type="Proteomes" id="UP000545386">
    <property type="component" value="Unassembled WGS sequence"/>
</dbReference>
<dbReference type="InterPro" id="IPR051010">
    <property type="entry name" value="BCAA_transport"/>
</dbReference>
<comment type="caution">
    <text evidence="5">The sequence shown here is derived from an EMBL/GenBank/DDBJ whole genome shotgun (WGS) entry which is preliminary data.</text>
</comment>
<protein>
    <submittedName>
        <fullName evidence="5">ABC transporter substrate-binding protein</fullName>
    </submittedName>
</protein>
<dbReference type="PANTHER" id="PTHR30483:SF6">
    <property type="entry name" value="PERIPLASMIC BINDING PROTEIN OF ABC TRANSPORTER FOR NATURAL AMINO ACIDS"/>
    <property type="match status" value="1"/>
</dbReference>
<feature type="signal peptide" evidence="3">
    <location>
        <begin position="1"/>
        <end position="25"/>
    </location>
</feature>
<evidence type="ECO:0000313" key="5">
    <source>
        <dbReference type="EMBL" id="MBC2769890.1"/>
    </source>
</evidence>